<comment type="caution">
    <text evidence="2">The sequence shown here is derived from an EMBL/GenBank/DDBJ whole genome shotgun (WGS) entry which is preliminary data.</text>
</comment>
<feature type="domain" description="DUF4097" evidence="1">
    <location>
        <begin position="169"/>
        <end position="263"/>
    </location>
</feature>
<dbReference type="EMBL" id="SLUO01000002">
    <property type="protein sequence ID" value="TCL60450.1"/>
    <property type="molecule type" value="Genomic_DNA"/>
</dbReference>
<dbReference type="RefSeq" id="WP_031388968.1">
    <property type="nucleotide sequence ID" value="NZ_JPNB01000001.1"/>
</dbReference>
<evidence type="ECO:0000313" key="3">
    <source>
        <dbReference type="Proteomes" id="UP000295718"/>
    </source>
</evidence>
<gene>
    <name evidence="2" type="ORF">EDD76_102146</name>
</gene>
<dbReference type="Pfam" id="PF13349">
    <property type="entry name" value="DUF4097"/>
    <property type="match status" value="1"/>
</dbReference>
<dbReference type="Proteomes" id="UP000295718">
    <property type="component" value="Unassembled WGS sequence"/>
</dbReference>
<name>A0A4R1R4W1_9FIRM</name>
<evidence type="ECO:0000313" key="2">
    <source>
        <dbReference type="EMBL" id="TCL60450.1"/>
    </source>
</evidence>
<protein>
    <submittedName>
        <fullName evidence="2">Putative adhesin</fullName>
    </submittedName>
</protein>
<accession>A0A4R1R4W1</accession>
<keyword evidence="3" id="KW-1185">Reference proteome</keyword>
<dbReference type="OrthoDB" id="1654962at2"/>
<evidence type="ECO:0000259" key="1">
    <source>
        <dbReference type="Pfam" id="PF13349"/>
    </source>
</evidence>
<proteinExistence type="predicted"/>
<sequence>MKKFTKICLITALILILVGGTICVIGVVSGGWKQVDEIGGNSSWSKMLYGVSHAYTGNYFDDIEEWADGKGDWISDSTEYENYGDGWDFDMEGWGFDDAQNWDYDGKGIAVGSDYSQITVGESGIKTMYISIGGAALYIKEAQDGNFGIQKEGMGIYEYYEEDGVLHLIGNYKNRVNDGEKVYLYIPEGAQFEKVAIAEGAGLADLGELDADEIELQIGAGMATSDKINCSSLKVDIGAGKVILGGVKAQELDMNVGVGHAYLEADITKEINVDCGLGAVELVLSGSEKDYNYKASCDAGSINIGDKIYGALSSDAFIDNDAEKDCSLECAMGNIKVSFE</sequence>
<dbReference type="STRING" id="1469948.GCA_000732725_00183"/>
<dbReference type="Gene3D" id="2.160.20.120">
    <property type="match status" value="1"/>
</dbReference>
<reference evidence="2 3" key="1">
    <citation type="submission" date="2019-03" db="EMBL/GenBank/DDBJ databases">
        <title>Genomic Encyclopedia of Type Strains, Phase IV (KMG-IV): sequencing the most valuable type-strain genomes for metagenomic binning, comparative biology and taxonomic classification.</title>
        <authorList>
            <person name="Goeker M."/>
        </authorList>
    </citation>
    <scope>NUCLEOTIDE SEQUENCE [LARGE SCALE GENOMIC DNA]</scope>
    <source>
        <strain evidence="2 3">DSM 100556</strain>
    </source>
</reference>
<dbReference type="AlphaFoldDB" id="A0A4R1R4W1"/>
<dbReference type="InterPro" id="IPR025164">
    <property type="entry name" value="Toastrack_DUF4097"/>
</dbReference>
<organism evidence="2 3">
    <name type="scientific">Kineothrix alysoides</name>
    <dbReference type="NCBI Taxonomy" id="1469948"/>
    <lineage>
        <taxon>Bacteria</taxon>
        <taxon>Bacillati</taxon>
        <taxon>Bacillota</taxon>
        <taxon>Clostridia</taxon>
        <taxon>Lachnospirales</taxon>
        <taxon>Lachnospiraceae</taxon>
        <taxon>Kineothrix</taxon>
    </lineage>
</organism>